<comment type="caution">
    <text evidence="2">The sequence shown here is derived from an EMBL/GenBank/DDBJ whole genome shotgun (WGS) entry which is preliminary data.</text>
</comment>
<dbReference type="Proteomes" id="UP001382955">
    <property type="component" value="Unassembled WGS sequence"/>
</dbReference>
<evidence type="ECO:0000256" key="1">
    <source>
        <dbReference type="SAM" id="MobiDB-lite"/>
    </source>
</evidence>
<gene>
    <name evidence="2" type="ORF">OC725_02600</name>
</gene>
<organism evidence="2 3">
    <name type="scientific">Candidatus Phytoplasma fabacearum</name>
    <dbReference type="NCBI Taxonomy" id="2982628"/>
    <lineage>
        <taxon>Bacteria</taxon>
        <taxon>Bacillati</taxon>
        <taxon>Mycoplasmatota</taxon>
        <taxon>Mollicutes</taxon>
        <taxon>Acholeplasmatales</taxon>
        <taxon>Acholeplasmataceae</taxon>
        <taxon>Candidatus Phytoplasma</taxon>
        <taxon>16SrII (Peanut WB group)</taxon>
    </lineage>
</organism>
<dbReference type="EMBL" id="JAOSIK010000039">
    <property type="protein sequence ID" value="MEK0312141.1"/>
    <property type="molecule type" value="Genomic_DNA"/>
</dbReference>
<evidence type="ECO:0000313" key="2">
    <source>
        <dbReference type="EMBL" id="MEK0312141.1"/>
    </source>
</evidence>
<feature type="compositionally biased region" description="Polar residues" evidence="1">
    <location>
        <begin position="1"/>
        <end position="14"/>
    </location>
</feature>
<feature type="region of interest" description="Disordered" evidence="1">
    <location>
        <begin position="1"/>
        <end position="21"/>
    </location>
</feature>
<name>A0ABU8ZT80_9MOLU</name>
<proteinExistence type="predicted"/>
<reference evidence="2 3" key="1">
    <citation type="journal article" date="2023" name="Int. J. Syst. Evol. Microbiol.">
        <title>The observation of taxonomic boundaries for the 16SrII and 16SrXXV phytoplasmas using genome-based delimitation.</title>
        <authorList>
            <person name="Rodrigues Jardim B."/>
            <person name="Tran-Nguyen L.T.T."/>
            <person name="Gambley C."/>
            <person name="Al-Sadi A.M."/>
            <person name="Al-Subhi A.M."/>
            <person name="Foissac X."/>
            <person name="Salar P."/>
            <person name="Cai H."/>
            <person name="Yang J.Y."/>
            <person name="Davis R."/>
            <person name="Jones L."/>
            <person name="Rodoni B."/>
            <person name="Constable F.E."/>
        </authorList>
    </citation>
    <scope>NUCLEOTIDE SEQUENCE [LARGE SCALE GENOMIC DNA]</scope>
    <source>
        <strain evidence="2">BAWM-322</strain>
    </source>
</reference>
<evidence type="ECO:0000313" key="3">
    <source>
        <dbReference type="Proteomes" id="UP001382955"/>
    </source>
</evidence>
<keyword evidence="3" id="KW-1185">Reference proteome</keyword>
<sequence>MQSDVNDGSSQGQEINRRVQEGNQNSTVKEFLVYCLVRNLGHPC</sequence>
<protein>
    <submittedName>
        <fullName evidence="2">Uncharacterized protein</fullName>
    </submittedName>
</protein>
<accession>A0ABU8ZT80</accession>